<reference evidence="3 4" key="1">
    <citation type="submission" date="2016-08" db="EMBL/GenBank/DDBJ databases">
        <title>A Parts List for Fungal Cellulosomes Revealed by Comparative Genomics.</title>
        <authorList>
            <consortium name="DOE Joint Genome Institute"/>
            <person name="Haitjema C.H."/>
            <person name="Gilmore S.P."/>
            <person name="Henske J.K."/>
            <person name="Solomon K.V."/>
            <person name="De Groot R."/>
            <person name="Kuo A."/>
            <person name="Mondo S.J."/>
            <person name="Salamov A.A."/>
            <person name="Labutti K."/>
            <person name="Zhao Z."/>
            <person name="Chiniquy J."/>
            <person name="Barry K."/>
            <person name="Brewer H.M."/>
            <person name="Purvine S.O."/>
            <person name="Wright A.T."/>
            <person name="Boxma B."/>
            <person name="Van Alen T."/>
            <person name="Hackstein J.H."/>
            <person name="Baker S.E."/>
            <person name="Grigoriev I.V."/>
            <person name="O'Malley M.A."/>
        </authorList>
    </citation>
    <scope>NUCLEOTIDE SEQUENCE [LARGE SCALE GENOMIC DNA]</scope>
    <source>
        <strain evidence="3 4">G1</strain>
    </source>
</reference>
<comment type="caution">
    <text evidence="3">The sequence shown here is derived from an EMBL/GenBank/DDBJ whole genome shotgun (WGS) entry which is preliminary data.</text>
</comment>
<evidence type="ECO:0000313" key="3">
    <source>
        <dbReference type="EMBL" id="ORY24922.1"/>
    </source>
</evidence>
<dbReference type="InterPro" id="IPR022966">
    <property type="entry name" value="RNase_II/R_CS"/>
</dbReference>
<dbReference type="InterPro" id="IPR050180">
    <property type="entry name" value="RNR_Ribonuclease"/>
</dbReference>
<feature type="domain" description="RNB" evidence="2">
    <location>
        <begin position="219"/>
        <end position="567"/>
    </location>
</feature>
<dbReference type="Pfam" id="PF00773">
    <property type="entry name" value="RNB"/>
    <property type="match status" value="1"/>
</dbReference>
<proteinExistence type="inferred from homology"/>
<dbReference type="InterPro" id="IPR001900">
    <property type="entry name" value="RNase_II/R"/>
</dbReference>
<comment type="similarity">
    <text evidence="1">Belongs to the RNR ribonuclease family.</text>
</comment>
<name>A0A1Y2AQW1_9FUNG</name>
<sequence>MDKDIRINSVKLRNRALDNDIVIVKLLEGKELENSEEAIQQKKEENRLKDKEMFEKFATKGVKLNDYIEEKKNPLGKVVYVRKSKAKNIDIVGKFRIDPERNYSNDERFVFYPNDKGIPLMDILAKDIDPEIFDIKDFINNTEKYEDTLLVARITRWNEMKCSPLGKIVSKLTDEHTIDSRTNIILKTHNIDDSAFYDLITKEIPNDDWQIPEEEIKNRLDLREECIFTIDPPTAKDLDDALSCKRLEDGNYEVGIHIADVSYFVTPNSNMDSEAFKRGTSTYLVQKVIPMLPKVLCENLCSLNAGTSRLAFSVIIKMDKDGHVLESKAAKTVICSCAKLAYDHAQRVIDNNGEWPKENEGVEINNPYHTYTSEDVRDRINDLYRLSRIMKEERYANGAVSLNRKKLWFELSDELPLDFGIYETREANSLVEEFMLLANTTVANMLYKKYSNESLLRCHEAPTPENVKKYLKLIEMTKKLVIDASDSKAFHDSLLSIKEAGSIYSDVALSKCIKFMKRANYICSSADHPESLFHYGLHIPFYTHFTSPIRRYPDIIVHRQLKSILDEKPSPYDSKKIREIAKQSNDTKANAKKAQDDSNNLYLIYLLQEYLKKTQREYIIEDALVIGFDNYYIECTLPKFAYEDKISINQLYEKGIVKGVEVFKPEAHTNGEEANDDEPKEVSFDVYWNEDINMNNILEKFNAEIPDKTEVQQQDKPLNIEDLIKNTSIESFDSIDGDDDFDSDEALEKFAEAAEAAANIGDDDEADEEKLNRKLEKIKEGLINCPKQNFKIFSSFKVMLIPNFDKMKINVLLAPPDVIEHDSSNESYQSHSIADENGVVVYEPEGGYD</sequence>
<evidence type="ECO:0000259" key="2">
    <source>
        <dbReference type="SMART" id="SM00955"/>
    </source>
</evidence>
<dbReference type="GO" id="GO:0000932">
    <property type="term" value="C:P-body"/>
    <property type="evidence" value="ECO:0007669"/>
    <property type="project" value="TreeGrafter"/>
</dbReference>
<dbReference type="Pfam" id="PF17849">
    <property type="entry name" value="OB_Dis3"/>
    <property type="match status" value="1"/>
</dbReference>
<dbReference type="GO" id="GO:0003723">
    <property type="term" value="F:RNA binding"/>
    <property type="evidence" value="ECO:0007669"/>
    <property type="project" value="InterPro"/>
</dbReference>
<dbReference type="Proteomes" id="UP000193920">
    <property type="component" value="Unassembled WGS sequence"/>
</dbReference>
<evidence type="ECO:0000256" key="1">
    <source>
        <dbReference type="RuleBase" id="RU003901"/>
    </source>
</evidence>
<dbReference type="AlphaFoldDB" id="A0A1Y2AQW1"/>
<dbReference type="InterPro" id="IPR041505">
    <property type="entry name" value="Dis3_CSD2"/>
</dbReference>
<evidence type="ECO:0000313" key="4">
    <source>
        <dbReference type="Proteomes" id="UP000193920"/>
    </source>
</evidence>
<dbReference type="GO" id="GO:0006402">
    <property type="term" value="P:mRNA catabolic process"/>
    <property type="evidence" value="ECO:0007669"/>
    <property type="project" value="TreeGrafter"/>
</dbReference>
<dbReference type="STRING" id="1754190.A0A1Y2AQW1"/>
<dbReference type="Gene3D" id="2.40.50.700">
    <property type="match status" value="1"/>
</dbReference>
<accession>A0A1Y2AQW1</accession>
<dbReference type="OrthoDB" id="372421at2759"/>
<dbReference type="PROSITE" id="PS01175">
    <property type="entry name" value="RIBONUCLEASE_II"/>
    <property type="match status" value="1"/>
</dbReference>
<dbReference type="GO" id="GO:0000175">
    <property type="term" value="F:3'-5'-RNA exonuclease activity"/>
    <property type="evidence" value="ECO:0007669"/>
    <property type="project" value="TreeGrafter"/>
</dbReference>
<dbReference type="EMBL" id="MCOG01000217">
    <property type="protein sequence ID" value="ORY24922.1"/>
    <property type="molecule type" value="Genomic_DNA"/>
</dbReference>
<dbReference type="SUPFAM" id="SSF50249">
    <property type="entry name" value="Nucleic acid-binding proteins"/>
    <property type="match status" value="2"/>
</dbReference>
<dbReference type="SMART" id="SM00955">
    <property type="entry name" value="RNB"/>
    <property type="match status" value="1"/>
</dbReference>
<dbReference type="Gene3D" id="2.40.50.690">
    <property type="match status" value="1"/>
</dbReference>
<dbReference type="PANTHER" id="PTHR23355:SF9">
    <property type="entry name" value="DIS3-LIKE EXONUCLEASE 2"/>
    <property type="match status" value="1"/>
</dbReference>
<dbReference type="PANTHER" id="PTHR23355">
    <property type="entry name" value="RIBONUCLEASE"/>
    <property type="match status" value="1"/>
</dbReference>
<gene>
    <name evidence="3" type="ORF">LY90DRAFT_112687</name>
</gene>
<organism evidence="3 4">
    <name type="scientific">Neocallimastix californiae</name>
    <dbReference type="NCBI Taxonomy" id="1754190"/>
    <lineage>
        <taxon>Eukaryota</taxon>
        <taxon>Fungi</taxon>
        <taxon>Fungi incertae sedis</taxon>
        <taxon>Chytridiomycota</taxon>
        <taxon>Chytridiomycota incertae sedis</taxon>
        <taxon>Neocallimastigomycetes</taxon>
        <taxon>Neocallimastigales</taxon>
        <taxon>Neocallimastigaceae</taxon>
        <taxon>Neocallimastix</taxon>
    </lineage>
</organism>
<keyword evidence="4" id="KW-1185">Reference proteome</keyword>
<dbReference type="InterPro" id="IPR012340">
    <property type="entry name" value="NA-bd_OB-fold"/>
</dbReference>
<protein>
    <submittedName>
        <fullName evidence="3">RNB-domain-containing protein</fullName>
    </submittedName>
</protein>